<gene>
    <name evidence="1" type="ORF">EJO69_09980</name>
</gene>
<evidence type="ECO:0000313" key="1">
    <source>
        <dbReference type="EMBL" id="AZN30590.1"/>
    </source>
</evidence>
<dbReference type="EMBL" id="CP034438">
    <property type="protein sequence ID" value="AZN30590.1"/>
    <property type="molecule type" value="Genomic_DNA"/>
</dbReference>
<sequence length="82" mass="9026">MGLRQISIRAVPPATDDFSTTARCDAVCGFIADETRRMSEAAYSFAFARRDLDRVLADWDRVLSRLLTSPHAGGAGGSHERR</sequence>
<proteinExistence type="predicted"/>
<keyword evidence="2" id="KW-1185">Reference proteome</keyword>
<name>A0A3Q8WUG3_9ACTO</name>
<dbReference type="KEGG" id="fsl:EJO69_09980"/>
<dbReference type="AlphaFoldDB" id="A0A3Q8WUG3"/>
<evidence type="ECO:0000313" key="2">
    <source>
        <dbReference type="Proteomes" id="UP000270021"/>
    </source>
</evidence>
<dbReference type="RefSeq" id="WP_126041468.1">
    <property type="nucleotide sequence ID" value="NZ_CP034438.1"/>
</dbReference>
<accession>A0A3Q8WUG3</accession>
<dbReference type="Proteomes" id="UP000270021">
    <property type="component" value="Chromosome"/>
</dbReference>
<dbReference type="OrthoDB" id="9794513at2"/>
<protein>
    <submittedName>
        <fullName evidence="1">Uncharacterized protein</fullName>
    </submittedName>
</protein>
<reference evidence="1 2" key="1">
    <citation type="submission" date="2018-12" db="EMBL/GenBank/DDBJ databases">
        <title>Complete genome sequence of Flaviflexus salsibiostraticola KCTC 33148.</title>
        <authorList>
            <person name="Bae J.-W."/>
        </authorList>
    </citation>
    <scope>NUCLEOTIDE SEQUENCE [LARGE SCALE GENOMIC DNA]</scope>
    <source>
        <strain evidence="1 2">KCTC 33148</strain>
    </source>
</reference>
<organism evidence="1 2">
    <name type="scientific">Flaviflexus salsibiostraticola</name>
    <dbReference type="NCBI Taxonomy" id="1282737"/>
    <lineage>
        <taxon>Bacteria</taxon>
        <taxon>Bacillati</taxon>
        <taxon>Actinomycetota</taxon>
        <taxon>Actinomycetes</taxon>
        <taxon>Actinomycetales</taxon>
        <taxon>Actinomycetaceae</taxon>
        <taxon>Flaviflexus</taxon>
    </lineage>
</organism>